<gene>
    <name evidence="2" type="ORF">CH363_19245</name>
</gene>
<keyword evidence="1" id="KW-1133">Transmembrane helix</keyword>
<proteinExistence type="predicted"/>
<name>A0ABX4PFG3_9LEPT</name>
<keyword evidence="1" id="KW-0812">Transmembrane</keyword>
<feature type="transmembrane region" description="Helical" evidence="1">
    <location>
        <begin position="172"/>
        <end position="191"/>
    </location>
</feature>
<protein>
    <submittedName>
        <fullName evidence="2">Uncharacterized protein</fullName>
    </submittedName>
</protein>
<evidence type="ECO:0000313" key="3">
    <source>
        <dbReference type="Proteomes" id="UP000231857"/>
    </source>
</evidence>
<dbReference type="EMBL" id="NPEI01000020">
    <property type="protein sequence ID" value="PKA14335.1"/>
    <property type="molecule type" value="Genomic_DNA"/>
</dbReference>
<comment type="caution">
    <text evidence="2">The sequence shown here is derived from an EMBL/GenBank/DDBJ whole genome shotgun (WGS) entry which is preliminary data.</text>
</comment>
<dbReference type="Proteomes" id="UP000231857">
    <property type="component" value="Unassembled WGS sequence"/>
</dbReference>
<feature type="transmembrane region" description="Helical" evidence="1">
    <location>
        <begin position="61"/>
        <end position="85"/>
    </location>
</feature>
<keyword evidence="1" id="KW-0472">Membrane</keyword>
<organism evidence="2 3">
    <name type="scientific">Leptospira haakeii</name>
    <dbReference type="NCBI Taxonomy" id="2023198"/>
    <lineage>
        <taxon>Bacteria</taxon>
        <taxon>Pseudomonadati</taxon>
        <taxon>Spirochaetota</taxon>
        <taxon>Spirochaetia</taxon>
        <taxon>Leptospirales</taxon>
        <taxon>Leptospiraceae</taxon>
        <taxon>Leptospira</taxon>
    </lineage>
</organism>
<accession>A0ABX4PFG3</accession>
<reference evidence="2 3" key="1">
    <citation type="submission" date="2017-07" db="EMBL/GenBank/DDBJ databases">
        <title>Leptospira spp. isolated from tropical soils.</title>
        <authorList>
            <person name="Thibeaux R."/>
            <person name="Iraola G."/>
            <person name="Ferres I."/>
            <person name="Bierque E."/>
            <person name="Girault D."/>
            <person name="Soupe-Gilbert M.-E."/>
            <person name="Picardeau M."/>
            <person name="Goarant C."/>
        </authorList>
    </citation>
    <scope>NUCLEOTIDE SEQUENCE [LARGE SCALE GENOMIC DNA]</scope>
    <source>
        <strain evidence="2 3">ATI7-C-A2</strain>
    </source>
</reference>
<feature type="transmembrane region" description="Helical" evidence="1">
    <location>
        <begin position="142"/>
        <end position="160"/>
    </location>
</feature>
<sequence length="359" mass="41941">MTSITEFTLNEAIVTVRNLNKLIQRDIILLSAIFIVHILKYSGSLDLTYLKLDLTDEKTQIILWGLYFAIIIATISHLNKIFILLREIDRIVKNDQSEPFGSSEGEVAIRKSQIETVYYLSDNFISDFLITGSDRIPSFRKFMAISSIFLILLCILNSYFCVSLINGDFLKLLASVISSIFIYTLLLRLGIFRKSVQNQRRIIQSSLAYALVDINGQIEQINYYHKLQINKKFSDFQKSLNNREYLFNLFEDKYFLQKLNHFHSILKPAITTMESKLSEYKEGISTKVNDPVEDRKERERSVLGTVLSKLKDFDLRINNIENMNSYGMFLEFFGIRYGEKKSGLFRFYRILFCYFVFGR</sequence>
<feature type="transmembrane region" description="Helical" evidence="1">
    <location>
        <begin position="27"/>
        <end position="49"/>
    </location>
</feature>
<evidence type="ECO:0000256" key="1">
    <source>
        <dbReference type="SAM" id="Phobius"/>
    </source>
</evidence>
<evidence type="ECO:0000313" key="2">
    <source>
        <dbReference type="EMBL" id="PKA14335.1"/>
    </source>
</evidence>
<keyword evidence="3" id="KW-1185">Reference proteome</keyword>